<dbReference type="InterPro" id="IPR004839">
    <property type="entry name" value="Aminotransferase_I/II_large"/>
</dbReference>
<dbReference type="Proteomes" id="UP000886780">
    <property type="component" value="Unassembled WGS sequence"/>
</dbReference>
<comment type="similarity">
    <text evidence="3">Belongs to the class-I pyridoxal-phosphate-dependent aminotransferase family.</text>
</comment>
<accession>A0A9D2AVK3</accession>
<name>A0A9D2AVK3_9FIRM</name>
<keyword evidence="2" id="KW-0663">Pyridoxal phosphate</keyword>
<proteinExistence type="inferred from homology"/>
<dbReference type="Gene3D" id="3.40.640.10">
    <property type="entry name" value="Type I PLP-dependent aspartate aminotransferase-like (Major domain)"/>
    <property type="match status" value="1"/>
</dbReference>
<keyword evidence="3 6" id="KW-0032">Aminotransferase</keyword>
<dbReference type="InterPro" id="IPR015422">
    <property type="entry name" value="PyrdxlP-dep_Trfase_small"/>
</dbReference>
<feature type="domain" description="Aminotransferase class I/classII large" evidence="4">
    <location>
        <begin position="316"/>
        <end position="611"/>
    </location>
</feature>
<dbReference type="InterPro" id="IPR015421">
    <property type="entry name" value="PyrdxlP-dep_Trfase_major"/>
</dbReference>
<evidence type="ECO:0000313" key="6">
    <source>
        <dbReference type="EMBL" id="HIX51892.1"/>
    </source>
</evidence>
<dbReference type="Gene3D" id="3.90.1150.10">
    <property type="entry name" value="Aspartate Aminotransferase, domain 1"/>
    <property type="match status" value="1"/>
</dbReference>
<sequence>MQAIILAAGMGKRLKQLTRDNTKCMVKVNGVPLINRTLGQLDRLNLTRIIIVTGYEGQKLRDHIASLDVKTPICYIDNPIYDKTNNIYSLALASEYLVAEDTLLLESDIIFEDSVIQCLADDPRDSLALVARYESWMDGTCVKLSESDDIEAMIPGSKFSFREAGEYYKTVNLYKFSKSFSATHYVPFLDAYTKALGNNEYYEQVLKVIVMLDDPGIKAKRLDDSQKWYEIDDIQDLDIAESLFAGEEERLLLIQRRYGGYWRYPKMLDFCYLVNCYYPPRKMLDEMKANFDSLICQYPSGMYVNSLLAARNFGVRQDQIVPGNGAAELIKLLVENMEGRLGVIRPTFEEYANRYPKDQVVVMEPKDPDFGYGADEIMDFFGSADIRNLIVINPDNPSGNYIPRADILRLISWAKERKIRLIVDESFIDFASEPVMEGGEAHLSPAPGTGTILDENILDENPHLTVVKSISKSYGVPGLRLGIAASGDRDLMASLKRDVAIWNINSFAEFYLQIEEKYRKDYAASLKRLQAERSRFAGELSAIPGIRVLPSQANYLMAELTGCPSKCLTEQLLNRFNILIKDLSSKIPGDRQFVRIAVRDERDDARLAEALREIMANG</sequence>
<dbReference type="InterPro" id="IPR004838">
    <property type="entry name" value="NHTrfase_class1_PyrdxlP-BS"/>
</dbReference>
<organism evidence="6 7">
    <name type="scientific">Candidatus Lachnoclostridium stercoripullorum</name>
    <dbReference type="NCBI Taxonomy" id="2838635"/>
    <lineage>
        <taxon>Bacteria</taxon>
        <taxon>Bacillati</taxon>
        <taxon>Bacillota</taxon>
        <taxon>Clostridia</taxon>
        <taxon>Lachnospirales</taxon>
        <taxon>Lachnospiraceae</taxon>
    </lineage>
</organism>
<dbReference type="SUPFAM" id="SSF53448">
    <property type="entry name" value="Nucleotide-diphospho-sugar transferases"/>
    <property type="match status" value="1"/>
</dbReference>
<protein>
    <recommendedName>
        <fullName evidence="3">Aminotransferase</fullName>
        <ecNumber evidence="3">2.6.1.-</ecNumber>
    </recommendedName>
</protein>
<gene>
    <name evidence="6" type="ORF">IAA28_03685</name>
</gene>
<dbReference type="CDD" id="cd02523">
    <property type="entry name" value="PC_cytidylyltransferase"/>
    <property type="match status" value="1"/>
</dbReference>
<dbReference type="AlphaFoldDB" id="A0A9D2AVK3"/>
<evidence type="ECO:0000259" key="5">
    <source>
        <dbReference type="Pfam" id="PF12804"/>
    </source>
</evidence>
<dbReference type="SUPFAM" id="SSF53383">
    <property type="entry name" value="PLP-dependent transferases"/>
    <property type="match status" value="1"/>
</dbReference>
<comment type="cofactor">
    <cofactor evidence="1 3">
        <name>pyridoxal 5'-phosphate</name>
        <dbReference type="ChEBI" id="CHEBI:597326"/>
    </cofactor>
</comment>
<dbReference type="Pfam" id="PF00155">
    <property type="entry name" value="Aminotran_1_2"/>
    <property type="match status" value="1"/>
</dbReference>
<dbReference type="GO" id="GO:0030170">
    <property type="term" value="F:pyridoxal phosphate binding"/>
    <property type="evidence" value="ECO:0007669"/>
    <property type="project" value="InterPro"/>
</dbReference>
<evidence type="ECO:0000259" key="4">
    <source>
        <dbReference type="Pfam" id="PF00155"/>
    </source>
</evidence>
<comment type="caution">
    <text evidence="6">The sequence shown here is derived from an EMBL/GenBank/DDBJ whole genome shotgun (WGS) entry which is preliminary data.</text>
</comment>
<dbReference type="PROSITE" id="PS00105">
    <property type="entry name" value="AA_TRANSFER_CLASS_1"/>
    <property type="match status" value="1"/>
</dbReference>
<evidence type="ECO:0000256" key="2">
    <source>
        <dbReference type="ARBA" id="ARBA00022898"/>
    </source>
</evidence>
<dbReference type="PANTHER" id="PTHR42885">
    <property type="entry name" value="HISTIDINOL-PHOSPHATE AMINOTRANSFERASE-RELATED"/>
    <property type="match status" value="1"/>
</dbReference>
<dbReference type="EMBL" id="DXEU01000064">
    <property type="protein sequence ID" value="HIX51892.1"/>
    <property type="molecule type" value="Genomic_DNA"/>
</dbReference>
<keyword evidence="3" id="KW-0808">Transferase</keyword>
<dbReference type="GO" id="GO:0008483">
    <property type="term" value="F:transaminase activity"/>
    <property type="evidence" value="ECO:0007669"/>
    <property type="project" value="UniProtKB-KW"/>
</dbReference>
<reference evidence="6" key="2">
    <citation type="submission" date="2021-04" db="EMBL/GenBank/DDBJ databases">
        <authorList>
            <person name="Gilroy R."/>
        </authorList>
    </citation>
    <scope>NUCLEOTIDE SEQUENCE</scope>
    <source>
        <strain evidence="6">ChiGjej4B4-12881</strain>
    </source>
</reference>
<dbReference type="PANTHER" id="PTHR42885:SF1">
    <property type="entry name" value="THREONINE-PHOSPHATE DECARBOXYLASE"/>
    <property type="match status" value="1"/>
</dbReference>
<dbReference type="Pfam" id="PF12804">
    <property type="entry name" value="NTP_transf_3"/>
    <property type="match status" value="1"/>
</dbReference>
<dbReference type="CDD" id="cd00609">
    <property type="entry name" value="AAT_like"/>
    <property type="match status" value="1"/>
</dbReference>
<dbReference type="Gene3D" id="3.90.550.10">
    <property type="entry name" value="Spore Coat Polysaccharide Biosynthesis Protein SpsA, Chain A"/>
    <property type="match status" value="1"/>
</dbReference>
<evidence type="ECO:0000256" key="1">
    <source>
        <dbReference type="ARBA" id="ARBA00001933"/>
    </source>
</evidence>
<dbReference type="EC" id="2.6.1.-" evidence="3"/>
<dbReference type="InterPro" id="IPR029044">
    <property type="entry name" value="Nucleotide-diphossugar_trans"/>
</dbReference>
<dbReference type="GO" id="GO:0016779">
    <property type="term" value="F:nucleotidyltransferase activity"/>
    <property type="evidence" value="ECO:0007669"/>
    <property type="project" value="UniProtKB-ARBA"/>
</dbReference>
<dbReference type="InterPro" id="IPR025877">
    <property type="entry name" value="MobA-like_NTP_Trfase"/>
</dbReference>
<dbReference type="InterPro" id="IPR015424">
    <property type="entry name" value="PyrdxlP-dep_Trfase"/>
</dbReference>
<evidence type="ECO:0000313" key="7">
    <source>
        <dbReference type="Proteomes" id="UP000886780"/>
    </source>
</evidence>
<feature type="domain" description="MobA-like NTP transferase" evidence="5">
    <location>
        <begin position="3"/>
        <end position="134"/>
    </location>
</feature>
<evidence type="ECO:0000256" key="3">
    <source>
        <dbReference type="RuleBase" id="RU000481"/>
    </source>
</evidence>
<reference evidence="6" key="1">
    <citation type="journal article" date="2021" name="PeerJ">
        <title>Extensive microbial diversity within the chicken gut microbiome revealed by metagenomics and culture.</title>
        <authorList>
            <person name="Gilroy R."/>
            <person name="Ravi A."/>
            <person name="Getino M."/>
            <person name="Pursley I."/>
            <person name="Horton D.L."/>
            <person name="Alikhan N.F."/>
            <person name="Baker D."/>
            <person name="Gharbi K."/>
            <person name="Hall N."/>
            <person name="Watson M."/>
            <person name="Adriaenssens E.M."/>
            <person name="Foster-Nyarko E."/>
            <person name="Jarju S."/>
            <person name="Secka A."/>
            <person name="Antonio M."/>
            <person name="Oren A."/>
            <person name="Chaudhuri R.R."/>
            <person name="La Ragione R."/>
            <person name="Hildebrand F."/>
            <person name="Pallen M.J."/>
        </authorList>
    </citation>
    <scope>NUCLEOTIDE SEQUENCE</scope>
    <source>
        <strain evidence="6">ChiGjej4B4-12881</strain>
    </source>
</reference>